<reference evidence="2 3" key="1">
    <citation type="submission" date="2024-01" db="EMBL/GenBank/DDBJ databases">
        <title>Novel species of the genus Luteimonas isolated from rivers.</title>
        <authorList>
            <person name="Lu H."/>
        </authorList>
    </citation>
    <scope>NUCLEOTIDE SEQUENCE [LARGE SCALE GENOMIC DNA]</scope>
    <source>
        <strain evidence="2 3">FXH3W</strain>
    </source>
</reference>
<sequence>MKAIKWFLVGVVVLLLAKLASFYLFPNNAGNVLVQWGGYDYRSTVIDAFLIGVGILLAWTTIWSLLTAPVHAYRQRKVVNDRLAAERAAHEKALAERAAATEADKAAKAGAVEAAVDQRPVNGN</sequence>
<keyword evidence="1" id="KW-1133">Transmembrane helix</keyword>
<protein>
    <recommendedName>
        <fullName evidence="4">Lipopolysaccharide assembly protein A domain-containing protein</fullName>
    </recommendedName>
</protein>
<evidence type="ECO:0000313" key="3">
    <source>
        <dbReference type="Proteomes" id="UP001356170"/>
    </source>
</evidence>
<feature type="transmembrane region" description="Helical" evidence="1">
    <location>
        <begin position="7"/>
        <end position="25"/>
    </location>
</feature>
<gene>
    <name evidence="2" type="ORF">V3390_02560</name>
</gene>
<keyword evidence="1" id="KW-0812">Transmembrane</keyword>
<evidence type="ECO:0000256" key="1">
    <source>
        <dbReference type="SAM" id="Phobius"/>
    </source>
</evidence>
<accession>A0ABU7UXG5</accession>
<evidence type="ECO:0008006" key="4">
    <source>
        <dbReference type="Google" id="ProtNLM"/>
    </source>
</evidence>
<comment type="caution">
    <text evidence="2">The sequence shown here is derived from an EMBL/GenBank/DDBJ whole genome shotgun (WGS) entry which is preliminary data.</text>
</comment>
<proteinExistence type="predicted"/>
<evidence type="ECO:0000313" key="2">
    <source>
        <dbReference type="EMBL" id="MEF2155115.1"/>
    </source>
</evidence>
<organism evidence="2 3">
    <name type="scientific">Aquilutibacter rugosus</name>
    <dbReference type="NCBI Taxonomy" id="3115820"/>
    <lineage>
        <taxon>Bacteria</taxon>
        <taxon>Pseudomonadati</taxon>
        <taxon>Pseudomonadota</taxon>
        <taxon>Gammaproteobacteria</taxon>
        <taxon>Lysobacterales</taxon>
        <taxon>Lysobacteraceae</taxon>
        <taxon>Aquilutibacter</taxon>
    </lineage>
</organism>
<dbReference type="Proteomes" id="UP001356170">
    <property type="component" value="Unassembled WGS sequence"/>
</dbReference>
<keyword evidence="1" id="KW-0472">Membrane</keyword>
<dbReference type="EMBL" id="JAZHBO010000001">
    <property type="protein sequence ID" value="MEF2155115.1"/>
    <property type="molecule type" value="Genomic_DNA"/>
</dbReference>
<name>A0ABU7UXG5_9GAMM</name>
<dbReference type="RefSeq" id="WP_331703234.1">
    <property type="nucleotide sequence ID" value="NZ_JAZHBO010000001.1"/>
</dbReference>
<feature type="transmembrane region" description="Helical" evidence="1">
    <location>
        <begin position="45"/>
        <end position="66"/>
    </location>
</feature>
<keyword evidence="3" id="KW-1185">Reference proteome</keyword>